<comment type="caution">
    <text evidence="1">The sequence shown here is derived from an EMBL/GenBank/DDBJ whole genome shotgun (WGS) entry which is preliminary data.</text>
</comment>
<dbReference type="EMBL" id="NNAY01000368">
    <property type="protein sequence ID" value="OXU28847.1"/>
    <property type="molecule type" value="Genomic_DNA"/>
</dbReference>
<keyword evidence="2" id="KW-1185">Reference proteome</keyword>
<gene>
    <name evidence="1" type="ORF">TSAR_005951</name>
</gene>
<accession>A0A232FEW0</accession>
<organism evidence="1 2">
    <name type="scientific">Trichomalopsis sarcophagae</name>
    <dbReference type="NCBI Taxonomy" id="543379"/>
    <lineage>
        <taxon>Eukaryota</taxon>
        <taxon>Metazoa</taxon>
        <taxon>Ecdysozoa</taxon>
        <taxon>Arthropoda</taxon>
        <taxon>Hexapoda</taxon>
        <taxon>Insecta</taxon>
        <taxon>Pterygota</taxon>
        <taxon>Neoptera</taxon>
        <taxon>Endopterygota</taxon>
        <taxon>Hymenoptera</taxon>
        <taxon>Apocrita</taxon>
        <taxon>Proctotrupomorpha</taxon>
        <taxon>Chalcidoidea</taxon>
        <taxon>Pteromalidae</taxon>
        <taxon>Pteromalinae</taxon>
        <taxon>Trichomalopsis</taxon>
    </lineage>
</organism>
<evidence type="ECO:0000313" key="1">
    <source>
        <dbReference type="EMBL" id="OXU28847.1"/>
    </source>
</evidence>
<sequence length="328" mass="37107">MAVEEVEGVFSDDLLAAGTAVRGRLRDSMNLDEEEEEKTNNVFDIRHFLKLMWTAKYLYVSIIEIIIDQESCNKLLTASVPIKPASSIFVHQHNPFNESYDILPLTKNDQLFNAKLINLHGYTLTAGSFARDYFTIVDALSPETITWDSFSGSDFWLMKSIAQALHFTINITTASIHLTTDNVTSFILSKFKLLLSENITGIPRTGDEAYAIAQELSQPKNGWILSVMKEPILPSLSVVMLSKFSPYVNEFDQIIRNIQQSGMNIFWISDALRSYWKNKIKDGVDATNAGKFYGIIHGEQTIDYNTNEDDIVSNNNHSRMPTLMETIL</sequence>
<reference evidence="1 2" key="1">
    <citation type="journal article" date="2017" name="Curr. Biol.">
        <title>The Evolution of Venom by Co-option of Single-Copy Genes.</title>
        <authorList>
            <person name="Martinson E.O."/>
            <person name="Mrinalini"/>
            <person name="Kelkar Y.D."/>
            <person name="Chang C.H."/>
            <person name="Werren J.H."/>
        </authorList>
    </citation>
    <scope>NUCLEOTIDE SEQUENCE [LARGE SCALE GENOMIC DNA]</scope>
    <source>
        <strain evidence="1 2">Alberta</strain>
        <tissue evidence="1">Whole body</tissue>
    </source>
</reference>
<proteinExistence type="predicted"/>
<protein>
    <submittedName>
        <fullName evidence="1">Uncharacterized protein</fullName>
    </submittedName>
</protein>
<evidence type="ECO:0000313" key="2">
    <source>
        <dbReference type="Proteomes" id="UP000215335"/>
    </source>
</evidence>
<dbReference type="Proteomes" id="UP000215335">
    <property type="component" value="Unassembled WGS sequence"/>
</dbReference>
<name>A0A232FEW0_9HYME</name>
<dbReference type="AlphaFoldDB" id="A0A232FEW0"/>